<evidence type="ECO:0000313" key="3">
    <source>
        <dbReference type="Proteomes" id="UP001212821"/>
    </source>
</evidence>
<dbReference type="InterPro" id="IPR036188">
    <property type="entry name" value="FAD/NAD-bd_sf"/>
</dbReference>
<feature type="compositionally biased region" description="Basic residues" evidence="1">
    <location>
        <begin position="60"/>
        <end position="74"/>
    </location>
</feature>
<proteinExistence type="predicted"/>
<organism evidence="2 3">
    <name type="scientific">Kitasatospora cathayae</name>
    <dbReference type="NCBI Taxonomy" id="3004092"/>
    <lineage>
        <taxon>Bacteria</taxon>
        <taxon>Bacillati</taxon>
        <taxon>Actinomycetota</taxon>
        <taxon>Actinomycetes</taxon>
        <taxon>Kitasatosporales</taxon>
        <taxon>Streptomycetaceae</taxon>
        <taxon>Kitasatospora</taxon>
    </lineage>
</organism>
<keyword evidence="3" id="KW-1185">Reference proteome</keyword>
<protein>
    <submittedName>
        <fullName evidence="2">Uncharacterized protein</fullName>
    </submittedName>
</protein>
<gene>
    <name evidence="2" type="ORF">O1G21_05235</name>
</gene>
<accession>A0ABY7QGS4</accession>
<dbReference type="EMBL" id="CP115450">
    <property type="protein sequence ID" value="WBP91464.1"/>
    <property type="molecule type" value="Genomic_DNA"/>
</dbReference>
<dbReference type="Gene3D" id="3.50.50.60">
    <property type="entry name" value="FAD/NAD(P)-binding domain"/>
    <property type="match status" value="1"/>
</dbReference>
<evidence type="ECO:0000313" key="2">
    <source>
        <dbReference type="EMBL" id="WBP91464.1"/>
    </source>
</evidence>
<reference evidence="3" key="1">
    <citation type="submission" date="2022-12" db="EMBL/GenBank/DDBJ databases">
        <authorList>
            <person name="Mo P."/>
        </authorList>
    </citation>
    <scope>NUCLEOTIDE SEQUENCE [LARGE SCALE GENOMIC DNA]</scope>
    <source>
        <strain evidence="3">HUAS 3-15</strain>
    </source>
</reference>
<sequence>MFTVEYSVRGAMHAVYRLLGLDRSVPPVHHALLDPKTAFQALKTAFGPRRRGSPAGRPPLPHHRGTSGPRRRPGRPWTRPLISATLVRTRTWRHSPDTAREPEYYP</sequence>
<evidence type="ECO:0000256" key="1">
    <source>
        <dbReference type="SAM" id="MobiDB-lite"/>
    </source>
</evidence>
<dbReference type="Proteomes" id="UP001212821">
    <property type="component" value="Chromosome"/>
</dbReference>
<name>A0ABY7QGS4_9ACTN</name>
<feature type="region of interest" description="Disordered" evidence="1">
    <location>
        <begin position="45"/>
        <end position="81"/>
    </location>
</feature>
<dbReference type="RefSeq" id="WP_270150776.1">
    <property type="nucleotide sequence ID" value="NZ_CP115450.1"/>
</dbReference>